<keyword evidence="3" id="KW-0548">Nucleotidyltransferase</keyword>
<dbReference type="AlphaFoldDB" id="A0A1A6A490"/>
<evidence type="ECO:0000256" key="5">
    <source>
        <dbReference type="SAM" id="MobiDB-lite"/>
    </source>
</evidence>
<feature type="compositionally biased region" description="Basic residues" evidence="5">
    <location>
        <begin position="54"/>
        <end position="64"/>
    </location>
</feature>
<dbReference type="EMBL" id="KI894031">
    <property type="protein sequence ID" value="OBR84869.1"/>
    <property type="molecule type" value="Genomic_DNA"/>
</dbReference>
<accession>A0A1A6A490</accession>
<feature type="compositionally biased region" description="Low complexity" evidence="5">
    <location>
        <begin position="82"/>
        <end position="98"/>
    </location>
</feature>
<proteinExistence type="predicted"/>
<evidence type="ECO:0000256" key="3">
    <source>
        <dbReference type="ARBA" id="ARBA00022695"/>
    </source>
</evidence>
<dbReference type="PROSITE" id="PS50127">
    <property type="entry name" value="UBC_2"/>
    <property type="match status" value="1"/>
</dbReference>
<dbReference type="InterPro" id="IPR000608">
    <property type="entry name" value="UBC"/>
</dbReference>
<dbReference type="PANTHER" id="PTHR21328">
    <property type="entry name" value="POLY ADP-RIBOSE POLYMERASE FAMILY, MEMBER PARP"/>
    <property type="match status" value="1"/>
</dbReference>
<dbReference type="Gene3D" id="3.10.110.10">
    <property type="entry name" value="Ubiquitin Conjugating Enzyme"/>
    <property type="match status" value="1"/>
</dbReference>
<keyword evidence="4" id="KW-0520">NAD</keyword>
<dbReference type="SUPFAM" id="SSF56399">
    <property type="entry name" value="ADP-ribosylation"/>
    <property type="match status" value="1"/>
</dbReference>
<dbReference type="CDD" id="cd23802">
    <property type="entry name" value="UBCc_UBE2Q"/>
    <property type="match status" value="1"/>
</dbReference>
<dbReference type="InterPro" id="IPR051838">
    <property type="entry name" value="ARTD_PARP"/>
</dbReference>
<dbReference type="Pfam" id="PF00644">
    <property type="entry name" value="PARP"/>
    <property type="match status" value="1"/>
</dbReference>
<keyword evidence="2" id="KW-0808">Transferase</keyword>
<evidence type="ECO:0000256" key="4">
    <source>
        <dbReference type="ARBA" id="ARBA00023027"/>
    </source>
</evidence>
<evidence type="ECO:0000256" key="1">
    <source>
        <dbReference type="ARBA" id="ARBA00022676"/>
    </source>
</evidence>
<feature type="domain" description="UBC core" evidence="6">
    <location>
        <begin position="952"/>
        <end position="1120"/>
    </location>
</feature>
<dbReference type="InterPro" id="IPR016135">
    <property type="entry name" value="UBQ-conjugating_enzyme/RWD"/>
</dbReference>
<organism evidence="7">
    <name type="scientific">Kwoniella dejecticola CBS 10117</name>
    <dbReference type="NCBI Taxonomy" id="1296121"/>
    <lineage>
        <taxon>Eukaryota</taxon>
        <taxon>Fungi</taxon>
        <taxon>Dikarya</taxon>
        <taxon>Basidiomycota</taxon>
        <taxon>Agaricomycotina</taxon>
        <taxon>Tremellomycetes</taxon>
        <taxon>Tremellales</taxon>
        <taxon>Cryptococcaceae</taxon>
        <taxon>Kwoniella</taxon>
    </lineage>
</organism>
<dbReference type="SMART" id="SM00212">
    <property type="entry name" value="UBCc"/>
    <property type="match status" value="1"/>
</dbReference>
<dbReference type="Gene3D" id="3.90.228.10">
    <property type="match status" value="1"/>
</dbReference>
<evidence type="ECO:0000259" key="6">
    <source>
        <dbReference type="PROSITE" id="PS50127"/>
    </source>
</evidence>
<reference evidence="7" key="1">
    <citation type="submission" date="2013-07" db="EMBL/GenBank/DDBJ databases">
        <title>The Genome Sequence of Cryptococcus dejecticola CBS10117.</title>
        <authorList>
            <consortium name="The Broad Institute Genome Sequencing Platform"/>
            <person name="Cuomo C."/>
            <person name="Litvintseva A."/>
            <person name="Chen Y."/>
            <person name="Heitman J."/>
            <person name="Sun S."/>
            <person name="Springer D."/>
            <person name="Dromer F."/>
            <person name="Young S.K."/>
            <person name="Zeng Q."/>
            <person name="Gargeya S."/>
            <person name="Fitzgerald M."/>
            <person name="Abouelleil A."/>
            <person name="Alvarado L."/>
            <person name="Berlin A.M."/>
            <person name="Chapman S.B."/>
            <person name="Dewar J."/>
            <person name="Goldberg J."/>
            <person name="Griggs A."/>
            <person name="Gujja S."/>
            <person name="Hansen M."/>
            <person name="Howarth C."/>
            <person name="Imamovic A."/>
            <person name="Larimer J."/>
            <person name="McCowan C."/>
            <person name="Murphy C."/>
            <person name="Pearson M."/>
            <person name="Priest M."/>
            <person name="Roberts A."/>
            <person name="Saif S."/>
            <person name="Shea T."/>
            <person name="Sykes S."/>
            <person name="Wortman J."/>
            <person name="Nusbaum C."/>
            <person name="Birren B."/>
        </authorList>
    </citation>
    <scope>NUCLEOTIDE SEQUENCE [LARGE SCALE GENOMIC DNA]</scope>
    <source>
        <strain evidence="7">CBS 10117</strain>
    </source>
</reference>
<dbReference type="VEuPathDB" id="FungiDB:I303_04190"/>
<dbReference type="GO" id="GO:0003950">
    <property type="term" value="F:NAD+ poly-ADP-ribosyltransferase activity"/>
    <property type="evidence" value="ECO:0007669"/>
    <property type="project" value="InterPro"/>
</dbReference>
<feature type="region of interest" description="Disordered" evidence="5">
    <location>
        <begin position="1"/>
        <end position="115"/>
    </location>
</feature>
<keyword evidence="1" id="KW-0328">Glycosyltransferase</keyword>
<dbReference type="InterPro" id="IPR012317">
    <property type="entry name" value="Poly(ADP-ribose)pol_cat_dom"/>
</dbReference>
<evidence type="ECO:0000256" key="2">
    <source>
        <dbReference type="ARBA" id="ARBA00022679"/>
    </source>
</evidence>
<name>A0A1A6A490_9TREE</name>
<protein>
    <recommendedName>
        <fullName evidence="6">UBC core domain-containing protein</fullName>
    </recommendedName>
</protein>
<dbReference type="GO" id="GO:0016779">
    <property type="term" value="F:nucleotidyltransferase activity"/>
    <property type="evidence" value="ECO:0007669"/>
    <property type="project" value="UniProtKB-KW"/>
</dbReference>
<dbReference type="OrthoDB" id="109543at2759"/>
<sequence length="1127" mass="125558">MSMRKKRGEPSSSSSSLQPFPKRFTRSSLRNNQSEEEKEALPEASSSSNPRATLRAKSKPKRKRNDTFGTLALFTVKRRPSKASAASTSAKSRNTASRMTSSQPIVLDDSDDEPGLGYFDRSDGDGDLDMDDDIQAAITASLRYQNHDSLGGPPAFTATRTQGLPPPSPALTEEVSFGSAGWKRDFMKAKSKYSETGDVEGYAGMIGTIEGLKSGDADDSMAFKLGYDDIDGREQKLDLEMVFQGLKQYPASYKLVIFSSSSNLPKRAETTFTRFTEIYDLEIQPLLEKVLASLQGDDEATGGVPPDFDNTDVEDEDANMVDGTDPWAEEPGRGFEVAKGSSADLGAGFVQLKDHFEQAKIWGYRPGLTQVSDFWIVSYSIPLKSLPIDPNVLGMWDDGLVQAWKNHQRITLLIGTETYPPHMDKMKYWLGVHPNYKPRPEVLVSTTRGHGIPAFYLSAPLLNYLKSFGRCYKLRTAFGLDWKDADSIGLDEELSRKAFQHGELPKFSGKKEKDDPVAKGFERNVPLVAFHWVIRRFMEAPKYCLNCGSEVSLPALRPYVCDKPLCIYGFMSLGLGPSVEHTIITHPAVVDILLSFAHCAASSEITTRMELPLHLHIEVPIEFGIPTPKLIDDLSDVDQRTALAFLIEKLPKVSQIKTHLEAGRKLKSLDCFSGSIGVLRWVIGSCRAYLKETKLGEGVQQANDSIGGGDLKQFTFVVGSPEQEQNFKEEIEKAKKENKNCRTYSTLLAFHGSGTERWHNILRTGLDFNETANGRAYGHGVYFASDSTTSMGAYARATPFMRENADFRLSRATALVELVNVPHTFVSSSPFYVVNNVKQIKPFLLLVQGTDMSEEEETYKTDSRKGTQKAKGDLFIHDPLLKLRPRYSSGDLSVRMPEKLTRTKFVDKEPNDQTDHDILHPPKKQKIDFKPSPQSRFHKIQLLPPPKDTSVVASKAIAKELKAIVKAQAEGDLPFWINPDVESLYSWILELHTFPPDSHLHQDLKKHNIKSIIAEIRFPASFPHSPPFMRIIHPRMMPFMHGGGGNITGGGSVCNELMTATGWNPAFCTEAIVRAIMTNMTEAVPPAKLDPRSWDSPYTMREAVDAYKRVAKDHGWAVPIDFDKLTM</sequence>
<evidence type="ECO:0000313" key="7">
    <source>
        <dbReference type="EMBL" id="OBR84869.1"/>
    </source>
</evidence>
<dbReference type="SUPFAM" id="SSF54495">
    <property type="entry name" value="UBC-like"/>
    <property type="match status" value="1"/>
</dbReference>
<dbReference type="STRING" id="1296121.A0A1A6A490"/>
<gene>
    <name evidence="7" type="ORF">I303_04190</name>
</gene>